<reference evidence="1 2" key="1">
    <citation type="submission" date="2020-02" db="EMBL/GenBank/DDBJ databases">
        <authorList>
            <person name="Ferguson B K."/>
        </authorList>
    </citation>
    <scope>NUCLEOTIDE SEQUENCE [LARGE SCALE GENOMIC DNA]</scope>
</reference>
<dbReference type="EMBL" id="CADCXU010010047">
    <property type="protein sequence ID" value="CAB0000839.1"/>
    <property type="molecule type" value="Genomic_DNA"/>
</dbReference>
<dbReference type="PANTHER" id="PTHR21261">
    <property type="entry name" value="BEAT PROTEIN"/>
    <property type="match status" value="1"/>
</dbReference>
<evidence type="ECO:0000313" key="2">
    <source>
        <dbReference type="Proteomes" id="UP000479000"/>
    </source>
</evidence>
<accession>A0A6H5GFM6</accession>
<protein>
    <recommendedName>
        <fullName evidence="3">Ig-like domain-containing protein</fullName>
    </recommendedName>
</protein>
<dbReference type="OrthoDB" id="8915289at2759"/>
<dbReference type="SUPFAM" id="SSF48726">
    <property type="entry name" value="Immunoglobulin"/>
    <property type="match status" value="1"/>
</dbReference>
<name>A0A6H5GFM6_9HEMI</name>
<evidence type="ECO:0000313" key="1">
    <source>
        <dbReference type="EMBL" id="CAB0000839.1"/>
    </source>
</evidence>
<evidence type="ECO:0008006" key="3">
    <source>
        <dbReference type="Google" id="ProtNLM"/>
    </source>
</evidence>
<dbReference type="PANTHER" id="PTHR21261:SF3">
    <property type="entry name" value="BEATEN PATH VII"/>
    <property type="match status" value="1"/>
</dbReference>
<proteinExistence type="predicted"/>
<keyword evidence="2" id="KW-1185">Reference proteome</keyword>
<gene>
    <name evidence="1" type="ORF">NTEN_LOCUS6626</name>
</gene>
<sequence length="123" mass="13968">MTEQSIFPGNIQQVTGIEKEGRSCFHVSLKAPRYADVGGQVVLECEYNVHPDQLHKVEWLKGGRKLFQYVKGRTPPFRNFSTPGAVLDVSVLHLSSVSSQIPYMCQRQWHKTNQNALEAFRHG</sequence>
<dbReference type="AlphaFoldDB" id="A0A6H5GFM6"/>
<organism evidence="1 2">
    <name type="scientific">Nesidiocoris tenuis</name>
    <dbReference type="NCBI Taxonomy" id="355587"/>
    <lineage>
        <taxon>Eukaryota</taxon>
        <taxon>Metazoa</taxon>
        <taxon>Ecdysozoa</taxon>
        <taxon>Arthropoda</taxon>
        <taxon>Hexapoda</taxon>
        <taxon>Insecta</taxon>
        <taxon>Pterygota</taxon>
        <taxon>Neoptera</taxon>
        <taxon>Paraneoptera</taxon>
        <taxon>Hemiptera</taxon>
        <taxon>Heteroptera</taxon>
        <taxon>Panheteroptera</taxon>
        <taxon>Cimicomorpha</taxon>
        <taxon>Miridae</taxon>
        <taxon>Dicyphina</taxon>
        <taxon>Nesidiocoris</taxon>
    </lineage>
</organism>
<dbReference type="InterPro" id="IPR036179">
    <property type="entry name" value="Ig-like_dom_sf"/>
</dbReference>
<dbReference type="Proteomes" id="UP000479000">
    <property type="component" value="Unassembled WGS sequence"/>
</dbReference>